<sequence>MHPSEFSAESGAPDPHVQHIDCSNNAAFVLRFVVQRLDGGRAISQSHRVGPFHSGQTRRVDLSALRFHGQPLEVGDRVRLRVGAVGGVRRNGPDVAYAPNGETAVFSVRGTTLAFSIGQA</sequence>
<protein>
    <submittedName>
        <fullName evidence="1">Uncharacterized protein</fullName>
    </submittedName>
</protein>
<accession>A0A0S2DCD4</accession>
<name>A0A0S2DCD4_LYSEN</name>
<dbReference type="KEGG" id="lez:GLE_0785"/>
<evidence type="ECO:0000313" key="2">
    <source>
        <dbReference type="Proteomes" id="UP000061569"/>
    </source>
</evidence>
<dbReference type="PATRIC" id="fig|69.6.peg.774"/>
<gene>
    <name evidence="1" type="ORF">GLE_0785</name>
</gene>
<reference evidence="1 2" key="1">
    <citation type="submission" date="2015-11" db="EMBL/GenBank/DDBJ databases">
        <title>Genome sequences of Lysobacter enzymogenes strain C3 and Lysobacter antibioticus ATCC 29479.</title>
        <authorList>
            <person name="Kobayashi D.Y."/>
        </authorList>
    </citation>
    <scope>NUCLEOTIDE SEQUENCE [LARGE SCALE GENOMIC DNA]</scope>
    <source>
        <strain evidence="1 2">C3</strain>
    </source>
</reference>
<evidence type="ECO:0000313" key="1">
    <source>
        <dbReference type="EMBL" id="ALN56143.1"/>
    </source>
</evidence>
<dbReference type="OrthoDB" id="6023907at2"/>
<proteinExistence type="predicted"/>
<dbReference type="Proteomes" id="UP000061569">
    <property type="component" value="Chromosome"/>
</dbReference>
<organism evidence="1 2">
    <name type="scientific">Lysobacter enzymogenes</name>
    <dbReference type="NCBI Taxonomy" id="69"/>
    <lineage>
        <taxon>Bacteria</taxon>
        <taxon>Pseudomonadati</taxon>
        <taxon>Pseudomonadota</taxon>
        <taxon>Gammaproteobacteria</taxon>
        <taxon>Lysobacterales</taxon>
        <taxon>Lysobacteraceae</taxon>
        <taxon>Lysobacter</taxon>
    </lineage>
</organism>
<dbReference type="AlphaFoldDB" id="A0A0S2DCD4"/>
<dbReference type="EMBL" id="CP013140">
    <property type="protein sequence ID" value="ALN56143.1"/>
    <property type="molecule type" value="Genomic_DNA"/>
</dbReference>